<name>A0ACD5TEY4_AVESA</name>
<reference evidence="1" key="1">
    <citation type="submission" date="2021-05" db="EMBL/GenBank/DDBJ databases">
        <authorList>
            <person name="Scholz U."/>
            <person name="Mascher M."/>
            <person name="Fiebig A."/>
        </authorList>
    </citation>
    <scope>NUCLEOTIDE SEQUENCE [LARGE SCALE GENOMIC DNA]</scope>
</reference>
<dbReference type="Proteomes" id="UP001732700">
    <property type="component" value="Chromosome 1A"/>
</dbReference>
<sequence>MEMESAGPSASRTKLDAPDIHEEAVATAEATDLEPATPERRSQAPPAGAEENGGEELLDHISRLPDHILGEIISFLPLTEGARTQVLAPRWRHLWRAAPLNLDFRLLPAANSRLQARCALVDAILAAHQGSGRRLCLPARHLECRADAVDAWLRSDALGNLQDLEFYFYGAKHCAPDLVLKKLAPPPASIFRCSSTLRAATISNCYLVDGTVQTLRFPHLRKLALVNVRISEVSLQNIISEACPRLECLLLSTISRIRFLRINSPTLRSIGIRSSLQELVIEDAPLLERLLYLEVYMKMQILVISAPKLETLGCIPGNYKNFKIVFGSTVIRGLRIDSLITVVRTVKILAIHMSCFDQDVVINLMRCFPCLEKLYAKEKSESWESDSWNWRNWNPVTSLDIRLRTIVLRCYVRTISQVNFGRFFVLNARMLESMRLEVESRNYNEDFFAEQHEMLQMEKRASRGARLCFTTGFHHDVSGIMHVDDLDSTDPFACGC</sequence>
<evidence type="ECO:0000313" key="2">
    <source>
        <dbReference type="Proteomes" id="UP001732700"/>
    </source>
</evidence>
<dbReference type="EnsemblPlants" id="AVESA.00010b.r2.1AG0042620.1">
    <property type="protein sequence ID" value="AVESA.00010b.r2.1AG0042620.1.CDS"/>
    <property type="gene ID" value="AVESA.00010b.r2.1AG0042620"/>
</dbReference>
<proteinExistence type="predicted"/>
<reference evidence="1" key="2">
    <citation type="submission" date="2025-09" db="UniProtKB">
        <authorList>
            <consortium name="EnsemblPlants"/>
        </authorList>
    </citation>
    <scope>IDENTIFICATION</scope>
</reference>
<evidence type="ECO:0000313" key="1">
    <source>
        <dbReference type="EnsemblPlants" id="AVESA.00010b.r2.1AG0042620.1.CDS"/>
    </source>
</evidence>
<accession>A0ACD5TEY4</accession>
<protein>
    <submittedName>
        <fullName evidence="1">Uncharacterized protein</fullName>
    </submittedName>
</protein>
<keyword evidence="2" id="KW-1185">Reference proteome</keyword>
<organism evidence="1 2">
    <name type="scientific">Avena sativa</name>
    <name type="common">Oat</name>
    <dbReference type="NCBI Taxonomy" id="4498"/>
    <lineage>
        <taxon>Eukaryota</taxon>
        <taxon>Viridiplantae</taxon>
        <taxon>Streptophyta</taxon>
        <taxon>Embryophyta</taxon>
        <taxon>Tracheophyta</taxon>
        <taxon>Spermatophyta</taxon>
        <taxon>Magnoliopsida</taxon>
        <taxon>Liliopsida</taxon>
        <taxon>Poales</taxon>
        <taxon>Poaceae</taxon>
        <taxon>BOP clade</taxon>
        <taxon>Pooideae</taxon>
        <taxon>Poodae</taxon>
        <taxon>Poeae</taxon>
        <taxon>Poeae Chloroplast Group 1 (Aveneae type)</taxon>
        <taxon>Aveninae</taxon>
        <taxon>Avena</taxon>
    </lineage>
</organism>